<evidence type="ECO:0000313" key="2">
    <source>
        <dbReference type="EMBL" id="KAK3899619.1"/>
    </source>
</evidence>
<name>A0AAN6MFL3_9PEZI</name>
<feature type="compositionally biased region" description="Acidic residues" evidence="1">
    <location>
        <begin position="625"/>
        <end position="634"/>
    </location>
</feature>
<feature type="compositionally biased region" description="Acidic residues" evidence="1">
    <location>
        <begin position="545"/>
        <end position="556"/>
    </location>
</feature>
<keyword evidence="3" id="KW-1185">Reference proteome</keyword>
<dbReference type="Proteomes" id="UP001303889">
    <property type="component" value="Unassembled WGS sequence"/>
</dbReference>
<comment type="caution">
    <text evidence="2">The sequence shown here is derived from an EMBL/GenBank/DDBJ whole genome shotgun (WGS) entry which is preliminary data.</text>
</comment>
<feature type="compositionally biased region" description="Polar residues" evidence="1">
    <location>
        <begin position="590"/>
        <end position="601"/>
    </location>
</feature>
<feature type="compositionally biased region" description="Pro residues" evidence="1">
    <location>
        <begin position="732"/>
        <end position="750"/>
    </location>
</feature>
<feature type="compositionally biased region" description="Acidic residues" evidence="1">
    <location>
        <begin position="504"/>
        <end position="519"/>
    </location>
</feature>
<reference evidence="2" key="2">
    <citation type="submission" date="2023-05" db="EMBL/GenBank/DDBJ databases">
        <authorList>
            <consortium name="Lawrence Berkeley National Laboratory"/>
            <person name="Steindorff A."/>
            <person name="Hensen N."/>
            <person name="Bonometti L."/>
            <person name="Westerberg I."/>
            <person name="Brannstrom I.O."/>
            <person name="Guillou S."/>
            <person name="Cros-Aarteil S."/>
            <person name="Calhoun S."/>
            <person name="Haridas S."/>
            <person name="Kuo A."/>
            <person name="Mondo S."/>
            <person name="Pangilinan J."/>
            <person name="Riley R."/>
            <person name="Labutti K."/>
            <person name="Andreopoulos B."/>
            <person name="Lipzen A."/>
            <person name="Chen C."/>
            <person name="Yanf M."/>
            <person name="Daum C."/>
            <person name="Ng V."/>
            <person name="Clum A."/>
            <person name="Ohm R."/>
            <person name="Martin F."/>
            <person name="Silar P."/>
            <person name="Natvig D."/>
            <person name="Lalanne C."/>
            <person name="Gautier V."/>
            <person name="Ament-Velasquez S.L."/>
            <person name="Kruys A."/>
            <person name="Hutchinson M.I."/>
            <person name="Powell A.J."/>
            <person name="Barry K."/>
            <person name="Miller A.N."/>
            <person name="Grigoriev I.V."/>
            <person name="Debuchy R."/>
            <person name="Gladieux P."/>
            <person name="Thoren M.H."/>
            <person name="Johannesson H."/>
        </authorList>
    </citation>
    <scope>NUCLEOTIDE SEQUENCE</scope>
    <source>
        <strain evidence="2">CBS 103.79</strain>
    </source>
</reference>
<sequence>MANNDGLADNLDQALLEMNNGPELLLNYINEHGGVGDIENAPAFDFGLMVDDGNAGDFAATDPGLENLNFDALINYNNGNNADASNGLNAVNGFTPINGPNAGAVGFLSPSAAFQGLPAADDDDAASGSSISATFRQAMSGLAVNPAAAVNPAQGAGLAMPQAQFNLPRLPELNLPQVPQLNLPQVPQVPVPQVPQQASPALVPKLHHKRKGKMDANNDPRAVYTAPQPVPSWGPMVAEGYAQEPLFKYFRNTPEWIAGRNLTKEQIVTFLKGDDHPNGNQRRLTVWIQSTPAQSNDRYAGGPNAAKCRFKDCPGVSNSILKGFYRVAFDEFSNLTGTAYDPMQNAGYLHLHCFETMFDLGFLVHYSNIHGFQVVADTRNFARETKNPASIERDHIEMSQAFREWVEDQRQRATTIMNQNLAKPQDQWYTGFAPAADAPHDQRLGCCLTDKHISLEARARAQTRAKRGGAHIGLHRGDLEKWLQLRRQNTLGKQKGARAQAVSDDADAEGEDDTGEDNACEGPSNPRPASKPPNNNSKRKRGGNADEEEEEEEEDAGGATTRPAHPSRRSKRARNDKGKGVGKGKGIATGSPSTSEKSQGASVDADGDTRIADADAVQDTIVVGGDDDDMEDDIYGASPRAANPPSPTYSLSPPSHRSPTGGLPRAPPGPSTRANPRKRSRDESDPGDSQEETQTVAPALRATRTRAAATPAPAQQQQEQTPSPQPKQQQPLFPPFPQPRGPNLRPPGPHPLHHRSAVGLPAEFLAWANGIVDFVVPRHGTLHNDWMARRIGALDRRQRFDVEAAVAREENRARVMGAKKRKVVSF</sequence>
<reference evidence="2" key="1">
    <citation type="journal article" date="2023" name="Mol. Phylogenet. Evol.">
        <title>Genome-scale phylogeny and comparative genomics of the fungal order Sordariales.</title>
        <authorList>
            <person name="Hensen N."/>
            <person name="Bonometti L."/>
            <person name="Westerberg I."/>
            <person name="Brannstrom I.O."/>
            <person name="Guillou S."/>
            <person name="Cros-Aarteil S."/>
            <person name="Calhoun S."/>
            <person name="Haridas S."/>
            <person name="Kuo A."/>
            <person name="Mondo S."/>
            <person name="Pangilinan J."/>
            <person name="Riley R."/>
            <person name="LaButti K."/>
            <person name="Andreopoulos B."/>
            <person name="Lipzen A."/>
            <person name="Chen C."/>
            <person name="Yan M."/>
            <person name="Daum C."/>
            <person name="Ng V."/>
            <person name="Clum A."/>
            <person name="Steindorff A."/>
            <person name="Ohm R.A."/>
            <person name="Martin F."/>
            <person name="Silar P."/>
            <person name="Natvig D.O."/>
            <person name="Lalanne C."/>
            <person name="Gautier V."/>
            <person name="Ament-Velasquez S.L."/>
            <person name="Kruys A."/>
            <person name="Hutchinson M.I."/>
            <person name="Powell A.J."/>
            <person name="Barry K."/>
            <person name="Miller A.N."/>
            <person name="Grigoriev I.V."/>
            <person name="Debuchy R."/>
            <person name="Gladieux P."/>
            <person name="Hiltunen Thoren M."/>
            <person name="Johannesson H."/>
        </authorList>
    </citation>
    <scope>NUCLEOTIDE SEQUENCE</scope>
    <source>
        <strain evidence="2">CBS 103.79</strain>
    </source>
</reference>
<dbReference type="AlphaFoldDB" id="A0AAN6MFL3"/>
<feature type="compositionally biased region" description="Low complexity" evidence="1">
    <location>
        <begin position="697"/>
        <end position="731"/>
    </location>
</feature>
<organism evidence="2 3">
    <name type="scientific">Staphylotrichum tortipilum</name>
    <dbReference type="NCBI Taxonomy" id="2831512"/>
    <lineage>
        <taxon>Eukaryota</taxon>
        <taxon>Fungi</taxon>
        <taxon>Dikarya</taxon>
        <taxon>Ascomycota</taxon>
        <taxon>Pezizomycotina</taxon>
        <taxon>Sordariomycetes</taxon>
        <taxon>Sordariomycetidae</taxon>
        <taxon>Sordariales</taxon>
        <taxon>Chaetomiaceae</taxon>
        <taxon>Staphylotrichum</taxon>
    </lineage>
</organism>
<dbReference type="EMBL" id="MU855761">
    <property type="protein sequence ID" value="KAK3899619.1"/>
    <property type="molecule type" value="Genomic_DNA"/>
</dbReference>
<protein>
    <submittedName>
        <fullName evidence="2">Uncharacterized protein</fullName>
    </submittedName>
</protein>
<gene>
    <name evidence="2" type="ORF">C8A05DRAFT_36758</name>
</gene>
<evidence type="ECO:0000256" key="1">
    <source>
        <dbReference type="SAM" id="MobiDB-lite"/>
    </source>
</evidence>
<accession>A0AAN6MFL3</accession>
<feature type="region of interest" description="Disordered" evidence="1">
    <location>
        <begin position="491"/>
        <end position="755"/>
    </location>
</feature>
<proteinExistence type="predicted"/>
<evidence type="ECO:0000313" key="3">
    <source>
        <dbReference type="Proteomes" id="UP001303889"/>
    </source>
</evidence>